<dbReference type="AlphaFoldDB" id="A0A0M4EJ76"/>
<dbReference type="EMBL" id="CP012528">
    <property type="protein sequence ID" value="ALC49128.1"/>
    <property type="molecule type" value="Genomic_DNA"/>
</dbReference>
<dbReference type="OMA" id="KTPNTHE"/>
<feature type="region of interest" description="Disordered" evidence="1">
    <location>
        <begin position="317"/>
        <end position="348"/>
    </location>
</feature>
<evidence type="ECO:0000256" key="1">
    <source>
        <dbReference type="SAM" id="MobiDB-lite"/>
    </source>
</evidence>
<dbReference type="STRING" id="30019.A0A0M4EJ76"/>
<feature type="compositionally biased region" description="Low complexity" evidence="1">
    <location>
        <begin position="362"/>
        <end position="387"/>
    </location>
</feature>
<feature type="region of interest" description="Disordered" evidence="1">
    <location>
        <begin position="646"/>
        <end position="698"/>
    </location>
</feature>
<protein>
    <submittedName>
        <fullName evidence="2">CG2750</fullName>
    </submittedName>
</protein>
<accession>A0A0M4EJ76</accession>
<feature type="non-terminal residue" evidence="2">
    <location>
        <position position="698"/>
    </location>
</feature>
<dbReference type="Proteomes" id="UP000494163">
    <property type="component" value="Chromosome X"/>
</dbReference>
<evidence type="ECO:0000313" key="3">
    <source>
        <dbReference type="Proteomes" id="UP000494163"/>
    </source>
</evidence>
<feature type="region of interest" description="Disordered" evidence="1">
    <location>
        <begin position="433"/>
        <end position="497"/>
    </location>
</feature>
<keyword evidence="3" id="KW-1185">Reference proteome</keyword>
<dbReference type="OrthoDB" id="7868284at2759"/>
<feature type="compositionally biased region" description="Basic and acidic residues" evidence="1">
    <location>
        <begin position="1"/>
        <end position="16"/>
    </location>
</feature>
<organism evidence="2 3">
    <name type="scientific">Drosophila busckii</name>
    <name type="common">Fruit fly</name>
    <dbReference type="NCBI Taxonomy" id="30019"/>
    <lineage>
        <taxon>Eukaryota</taxon>
        <taxon>Metazoa</taxon>
        <taxon>Ecdysozoa</taxon>
        <taxon>Arthropoda</taxon>
        <taxon>Hexapoda</taxon>
        <taxon>Insecta</taxon>
        <taxon>Pterygota</taxon>
        <taxon>Neoptera</taxon>
        <taxon>Endopterygota</taxon>
        <taxon>Diptera</taxon>
        <taxon>Brachycera</taxon>
        <taxon>Muscomorpha</taxon>
        <taxon>Ephydroidea</taxon>
        <taxon>Drosophilidae</taxon>
        <taxon>Drosophila</taxon>
    </lineage>
</organism>
<name>A0A0M4EJ76_DROBS</name>
<proteinExistence type="predicted"/>
<feature type="region of interest" description="Disordered" evidence="1">
    <location>
        <begin position="1"/>
        <end position="29"/>
    </location>
</feature>
<evidence type="ECO:0000313" key="2">
    <source>
        <dbReference type="EMBL" id="ALC49128.1"/>
    </source>
</evidence>
<feature type="compositionally biased region" description="Polar residues" evidence="1">
    <location>
        <begin position="458"/>
        <end position="473"/>
    </location>
</feature>
<sequence>MQKTPNTHEEQTRHCDPQQFEQQQEQWRSPLMFRDMTYETDAAHMERFRQPQPLRSGYGGLHNLSNLPEEYLADMSAPAFDMSTQQQQLPDMSLGGECLDNITPPHLSETTTESPLGGNEASSYVDSVYRKIMERFDSLRARIARGDKILPSEASYNECATANNDINDCQKDNGVLTTLRQVLTHRDQCGNVTSHVEETSTCERLGDVQPPSYINASDLGVQFLSAPTPARQMNFSENLANITMPSYHGESMPTYMNSEYLSDISSPTFVSDSGAQRRGNGNVTYMSCLADESSPQYMQEMSRQMQSECLDDITAPTFGRSLSRRGRSNNNNNNSSSNRRNQQSTFPSEMLDNVSAPAAFNKSQSRAENSSSSSKRQQQQRMQKSAAVNEQSRSRTRSPKRNIRAAAANCPNDANYSELSNRQQRTQLQLPSECLDNVTPPYNESSTGAATPKRNNRSNRSPPYQQQQQNLSDISAPAWASSYSNRSRSRQQPCRTQPSEFLDEISMPSYGAYSTQQQSVNYGRPQQVYTAENICDVSAPEFNASEPRAMFMSQYIDDISMPSYGQHMGSFGAARREHSMPSGCLEDETMPSFGGVSGASRRQQSMPSEFLQDVSMPSYVGVSNASRRQQTMPSQCLEDLSMPTFGGVSGATRRQPSMPSRCLENETMPSFGGVSGASRRQQTIPSGYLENETMPSFG</sequence>
<reference evidence="2 3" key="1">
    <citation type="submission" date="2015-08" db="EMBL/GenBank/DDBJ databases">
        <title>Ancestral chromatin configuration constrains chromatin evolution on differentiating sex chromosomes in Drosophila.</title>
        <authorList>
            <person name="Zhou Q."/>
            <person name="Bachtrog D."/>
        </authorList>
    </citation>
    <scope>NUCLEOTIDE SEQUENCE [LARGE SCALE GENOMIC DNA]</scope>
    <source>
        <tissue evidence="2">Whole larvae</tissue>
    </source>
</reference>
<feature type="compositionally biased region" description="Polar residues" evidence="1">
    <location>
        <begin position="440"/>
        <end position="449"/>
    </location>
</feature>
<gene>
    <name evidence="2" type="ORF">Dbus_chrXg984</name>
</gene>
<feature type="region of interest" description="Disordered" evidence="1">
    <location>
        <begin position="361"/>
        <end position="402"/>
    </location>
</feature>
<feature type="compositionally biased region" description="Low complexity" evidence="1">
    <location>
        <begin position="328"/>
        <end position="341"/>
    </location>
</feature>